<proteinExistence type="predicted"/>
<sequence length="72" mass="8173">VETVKKERQAMGIDVDSPCGPGAPCRAKLEAMEVAHRKEMQELQEKHARERRKLEEERGRMLQEESQAAAKG</sequence>
<dbReference type="EMBL" id="JAHRIO010020131">
    <property type="protein sequence ID" value="MEQ2164148.1"/>
    <property type="molecule type" value="Genomic_DNA"/>
</dbReference>
<evidence type="ECO:0000256" key="1">
    <source>
        <dbReference type="SAM" id="MobiDB-lite"/>
    </source>
</evidence>
<evidence type="ECO:0000313" key="2">
    <source>
        <dbReference type="EMBL" id="MEQ2164148.1"/>
    </source>
</evidence>
<feature type="non-terminal residue" evidence="2">
    <location>
        <position position="1"/>
    </location>
</feature>
<gene>
    <name evidence="2" type="ORF">GOODEAATRI_003559</name>
</gene>
<name>A0ABV0MYE4_9TELE</name>
<protein>
    <submittedName>
        <fullName evidence="2">Uncharacterized protein</fullName>
    </submittedName>
</protein>
<evidence type="ECO:0000313" key="3">
    <source>
        <dbReference type="Proteomes" id="UP001476798"/>
    </source>
</evidence>
<dbReference type="Proteomes" id="UP001476798">
    <property type="component" value="Unassembled WGS sequence"/>
</dbReference>
<accession>A0ABV0MYE4</accession>
<reference evidence="2 3" key="1">
    <citation type="submission" date="2021-06" db="EMBL/GenBank/DDBJ databases">
        <authorList>
            <person name="Palmer J.M."/>
        </authorList>
    </citation>
    <scope>NUCLEOTIDE SEQUENCE [LARGE SCALE GENOMIC DNA]</scope>
    <source>
        <strain evidence="2 3">GA_2019</strain>
        <tissue evidence="2">Muscle</tissue>
    </source>
</reference>
<feature type="compositionally biased region" description="Basic and acidic residues" evidence="1">
    <location>
        <begin position="40"/>
        <end position="63"/>
    </location>
</feature>
<comment type="caution">
    <text evidence="2">The sequence shown here is derived from an EMBL/GenBank/DDBJ whole genome shotgun (WGS) entry which is preliminary data.</text>
</comment>
<organism evidence="2 3">
    <name type="scientific">Goodea atripinnis</name>
    <dbReference type="NCBI Taxonomy" id="208336"/>
    <lineage>
        <taxon>Eukaryota</taxon>
        <taxon>Metazoa</taxon>
        <taxon>Chordata</taxon>
        <taxon>Craniata</taxon>
        <taxon>Vertebrata</taxon>
        <taxon>Euteleostomi</taxon>
        <taxon>Actinopterygii</taxon>
        <taxon>Neopterygii</taxon>
        <taxon>Teleostei</taxon>
        <taxon>Neoteleostei</taxon>
        <taxon>Acanthomorphata</taxon>
        <taxon>Ovalentaria</taxon>
        <taxon>Atherinomorphae</taxon>
        <taxon>Cyprinodontiformes</taxon>
        <taxon>Goodeidae</taxon>
        <taxon>Goodea</taxon>
    </lineage>
</organism>
<keyword evidence="3" id="KW-1185">Reference proteome</keyword>
<feature type="region of interest" description="Disordered" evidence="1">
    <location>
        <begin position="40"/>
        <end position="72"/>
    </location>
</feature>